<keyword evidence="9" id="KW-1185">Reference proteome</keyword>
<protein>
    <submittedName>
        <fullName evidence="8">Type II toxin-antitoxin system HicA family toxin</fullName>
    </submittedName>
</protein>
<comment type="similarity">
    <text evidence="1">Belongs to the HicA mRNA interferase family.</text>
</comment>
<proteinExistence type="inferred from homology"/>
<evidence type="ECO:0000313" key="8">
    <source>
        <dbReference type="EMBL" id="MCQ1529183.1"/>
    </source>
</evidence>
<evidence type="ECO:0000256" key="2">
    <source>
        <dbReference type="ARBA" id="ARBA00022649"/>
    </source>
</evidence>
<organism evidence="8 9">
    <name type="scientific">Lutispora saccharofermentans</name>
    <dbReference type="NCBI Taxonomy" id="3024236"/>
    <lineage>
        <taxon>Bacteria</taxon>
        <taxon>Bacillati</taxon>
        <taxon>Bacillota</taxon>
        <taxon>Clostridia</taxon>
        <taxon>Lutisporales</taxon>
        <taxon>Lutisporaceae</taxon>
        <taxon>Lutispora</taxon>
    </lineage>
</organism>
<keyword evidence="7" id="KW-0346">Stress response</keyword>
<dbReference type="SUPFAM" id="SSF54786">
    <property type="entry name" value="YcfA/nrd intein domain"/>
    <property type="match status" value="1"/>
</dbReference>
<keyword evidence="4" id="KW-0255">Endonuclease</keyword>
<dbReference type="InterPro" id="IPR038570">
    <property type="entry name" value="HicA_sf"/>
</dbReference>
<comment type="caution">
    <text evidence="8">The sequence shown here is derived from an EMBL/GenBank/DDBJ whole genome shotgun (WGS) entry which is preliminary data.</text>
</comment>
<evidence type="ECO:0000313" key="9">
    <source>
        <dbReference type="Proteomes" id="UP001651880"/>
    </source>
</evidence>
<evidence type="ECO:0000256" key="7">
    <source>
        <dbReference type="ARBA" id="ARBA00023016"/>
    </source>
</evidence>
<dbReference type="Proteomes" id="UP001651880">
    <property type="component" value="Unassembled WGS sequence"/>
</dbReference>
<keyword evidence="6" id="KW-0694">RNA-binding</keyword>
<keyword evidence="3" id="KW-0540">Nuclease</keyword>
<evidence type="ECO:0000256" key="6">
    <source>
        <dbReference type="ARBA" id="ARBA00022884"/>
    </source>
</evidence>
<dbReference type="InterPro" id="IPR012933">
    <property type="entry name" value="HicA_mRNA_interferase"/>
</dbReference>
<sequence>MGVDKIICKMKKQPNGIKFNEIAKVLNAYGYELVRSAGSHRQFRNERGEVITIKEENPLKAVYIKDVLRRIGR</sequence>
<keyword evidence="2" id="KW-1277">Toxin-antitoxin system</keyword>
<accession>A0ABT1ND42</accession>
<gene>
    <name evidence="8" type="ORF">LJD61_06420</name>
</gene>
<reference evidence="8 9" key="1">
    <citation type="submission" date="2021-10" db="EMBL/GenBank/DDBJ databases">
        <title>Lutispora strain m25 sp. nov., a thermophilic, non-spore-forming bacterium isolated from a lab-scale methanogenic bioreactor digesting anaerobic sludge.</title>
        <authorList>
            <person name="El Houari A."/>
            <person name="Mcdonald J."/>
        </authorList>
    </citation>
    <scope>NUCLEOTIDE SEQUENCE [LARGE SCALE GENOMIC DNA]</scope>
    <source>
        <strain evidence="9">m25</strain>
    </source>
</reference>
<evidence type="ECO:0000256" key="4">
    <source>
        <dbReference type="ARBA" id="ARBA00022759"/>
    </source>
</evidence>
<dbReference type="Pfam" id="PF07927">
    <property type="entry name" value="HicA_toxin"/>
    <property type="match status" value="1"/>
</dbReference>
<dbReference type="RefSeq" id="WP_255226703.1">
    <property type="nucleotide sequence ID" value="NZ_JAJEKE010000004.1"/>
</dbReference>
<evidence type="ECO:0000256" key="5">
    <source>
        <dbReference type="ARBA" id="ARBA00022801"/>
    </source>
</evidence>
<keyword evidence="5" id="KW-0378">Hydrolase</keyword>
<evidence type="ECO:0000256" key="1">
    <source>
        <dbReference type="ARBA" id="ARBA00006620"/>
    </source>
</evidence>
<dbReference type="EMBL" id="JAJEKE010000004">
    <property type="protein sequence ID" value="MCQ1529183.1"/>
    <property type="molecule type" value="Genomic_DNA"/>
</dbReference>
<dbReference type="Gene3D" id="3.30.920.30">
    <property type="entry name" value="Hypothetical protein"/>
    <property type="match status" value="1"/>
</dbReference>
<name>A0ABT1ND42_9FIRM</name>
<evidence type="ECO:0000256" key="3">
    <source>
        <dbReference type="ARBA" id="ARBA00022722"/>
    </source>
</evidence>